<reference evidence="1" key="1">
    <citation type="submission" date="2022-07" db="EMBL/GenBank/DDBJ databases">
        <title>Genome Sequence of Lecanicillium saksenae.</title>
        <authorList>
            <person name="Buettner E."/>
        </authorList>
    </citation>
    <scope>NUCLEOTIDE SEQUENCE</scope>
    <source>
        <strain evidence="1">VT-O1</strain>
    </source>
</reference>
<protein>
    <submittedName>
        <fullName evidence="1">Uncharacterized protein</fullName>
    </submittedName>
</protein>
<comment type="caution">
    <text evidence="1">The sequence shown here is derived from an EMBL/GenBank/DDBJ whole genome shotgun (WGS) entry which is preliminary data.</text>
</comment>
<accession>A0ACC1R190</accession>
<gene>
    <name evidence="1" type="ORF">NLG97_g2764</name>
</gene>
<name>A0ACC1R190_9HYPO</name>
<organism evidence="1 2">
    <name type="scientific">Lecanicillium saksenae</name>
    <dbReference type="NCBI Taxonomy" id="468837"/>
    <lineage>
        <taxon>Eukaryota</taxon>
        <taxon>Fungi</taxon>
        <taxon>Dikarya</taxon>
        <taxon>Ascomycota</taxon>
        <taxon>Pezizomycotina</taxon>
        <taxon>Sordariomycetes</taxon>
        <taxon>Hypocreomycetidae</taxon>
        <taxon>Hypocreales</taxon>
        <taxon>Cordycipitaceae</taxon>
        <taxon>Lecanicillium</taxon>
    </lineage>
</organism>
<sequence length="83" mass="8640">MRGAAHEQDDHGPDMLAFGLGIVFGDAVEGRMAGAEELSNISSQELHFLGDCPKGVNGHGILAGLLDDVADDVGGDLHRRSPC</sequence>
<keyword evidence="2" id="KW-1185">Reference proteome</keyword>
<evidence type="ECO:0000313" key="1">
    <source>
        <dbReference type="EMBL" id="KAJ3496295.1"/>
    </source>
</evidence>
<dbReference type="Proteomes" id="UP001148737">
    <property type="component" value="Unassembled WGS sequence"/>
</dbReference>
<evidence type="ECO:0000313" key="2">
    <source>
        <dbReference type="Proteomes" id="UP001148737"/>
    </source>
</evidence>
<proteinExistence type="predicted"/>
<dbReference type="EMBL" id="JANAKD010000203">
    <property type="protein sequence ID" value="KAJ3496295.1"/>
    <property type="molecule type" value="Genomic_DNA"/>
</dbReference>